<proteinExistence type="predicted"/>
<dbReference type="GO" id="GO:0016740">
    <property type="term" value="F:transferase activity"/>
    <property type="evidence" value="ECO:0007669"/>
    <property type="project" value="UniProtKB-KW"/>
</dbReference>
<organism evidence="2 3">
    <name type="scientific">Roseovarius pelagicus</name>
    <dbReference type="NCBI Taxonomy" id="2980108"/>
    <lineage>
        <taxon>Bacteria</taxon>
        <taxon>Pseudomonadati</taxon>
        <taxon>Pseudomonadota</taxon>
        <taxon>Alphaproteobacteria</taxon>
        <taxon>Rhodobacterales</taxon>
        <taxon>Roseobacteraceae</taxon>
        <taxon>Roseovarius</taxon>
    </lineage>
</organism>
<dbReference type="Proteomes" id="UP001064087">
    <property type="component" value="Chromosome"/>
</dbReference>
<keyword evidence="3" id="KW-1185">Reference proteome</keyword>
<protein>
    <submittedName>
        <fullName evidence="2">TIGR01244 family sulfur transferase</fullName>
    </submittedName>
</protein>
<dbReference type="Gene3D" id="3.90.190.10">
    <property type="entry name" value="Protein tyrosine phosphatase superfamily"/>
    <property type="match status" value="1"/>
</dbReference>
<dbReference type="InterPro" id="IPR005939">
    <property type="entry name" value="BLH_phosphatase-like"/>
</dbReference>
<dbReference type="RefSeq" id="WP_241188086.1">
    <property type="nucleotide sequence ID" value="NZ_CP106738.1"/>
</dbReference>
<dbReference type="InterPro" id="IPR029021">
    <property type="entry name" value="Prot-tyrosine_phosphatase-like"/>
</dbReference>
<sequence length="139" mass="14851">MMDPRKITDSFTVSPQIEVEDISAIADAGYRSILCNRPDNEEIGQCGCDAIETAAKAAGLAYRAVPITSGQVSQTDLADFRAALDEMPAPILAYCRTGTRCTMLWSIAQMDHMEPAEIVAAAAEAGYDMSGLVAQMTRG</sequence>
<dbReference type="Pfam" id="PF04273">
    <property type="entry name" value="BLH_phosphatase"/>
    <property type="match status" value="1"/>
</dbReference>
<name>A0ABY6D708_9RHOB</name>
<gene>
    <name evidence="2" type="ORF">N7U68_12445</name>
</gene>
<accession>A0ABY6D708</accession>
<reference evidence="2" key="1">
    <citation type="submission" date="2022-10" db="EMBL/GenBank/DDBJ databases">
        <title>Roseovarius pelagicus sp. nov., isolated from Arctic seawater.</title>
        <authorList>
            <person name="Hong Y.W."/>
            <person name="Hwang C.Y."/>
        </authorList>
    </citation>
    <scope>NUCLEOTIDE SEQUENCE</scope>
    <source>
        <strain evidence="2">HL-MP18</strain>
    </source>
</reference>
<evidence type="ECO:0000259" key="1">
    <source>
        <dbReference type="Pfam" id="PF04273"/>
    </source>
</evidence>
<dbReference type="NCBIfam" id="TIGR01244">
    <property type="entry name" value="TIGR01244 family sulfur transferase"/>
    <property type="match status" value="1"/>
</dbReference>
<dbReference type="SUPFAM" id="SSF52799">
    <property type="entry name" value="(Phosphotyrosine protein) phosphatases II"/>
    <property type="match status" value="1"/>
</dbReference>
<evidence type="ECO:0000313" key="3">
    <source>
        <dbReference type="Proteomes" id="UP001064087"/>
    </source>
</evidence>
<keyword evidence="2" id="KW-0808">Transferase</keyword>
<evidence type="ECO:0000313" key="2">
    <source>
        <dbReference type="EMBL" id="UXX81932.1"/>
    </source>
</evidence>
<dbReference type="EMBL" id="CP106738">
    <property type="protein sequence ID" value="UXX81932.1"/>
    <property type="molecule type" value="Genomic_DNA"/>
</dbReference>
<feature type="domain" description="Beta-lactamase hydrolase-like protein phosphatase-like" evidence="1">
    <location>
        <begin position="4"/>
        <end position="110"/>
    </location>
</feature>